<dbReference type="EMBL" id="JAPDHF010000009">
    <property type="protein sequence ID" value="KAJ4012943.1"/>
    <property type="molecule type" value="Genomic_DNA"/>
</dbReference>
<dbReference type="AlphaFoldDB" id="A0A9W8PPU5"/>
<name>A0A9W8PPU5_9HYPO</name>
<evidence type="ECO:0000313" key="3">
    <source>
        <dbReference type="Proteomes" id="UP001152130"/>
    </source>
</evidence>
<evidence type="ECO:0000256" key="1">
    <source>
        <dbReference type="SAM" id="MobiDB-lite"/>
    </source>
</evidence>
<keyword evidence="3" id="KW-1185">Reference proteome</keyword>
<feature type="region of interest" description="Disordered" evidence="1">
    <location>
        <begin position="23"/>
        <end position="43"/>
    </location>
</feature>
<evidence type="ECO:0000313" key="2">
    <source>
        <dbReference type="EMBL" id="KAJ4012943.1"/>
    </source>
</evidence>
<comment type="caution">
    <text evidence="2">The sequence shown here is derived from an EMBL/GenBank/DDBJ whole genome shotgun (WGS) entry which is preliminary data.</text>
</comment>
<sequence length="139" mass="16393">MSSKTVVPPAEARLWKRSICVSPEDQERDFSTKNDSTYPEPARNRYQKPMKIVEPLRIEDLEEKLQCLALCAENKPLGNVSTDFEEAYMRGEPLTPPEIEFAEQSDLEDDYWKWDQETQQFRHWDEDSGELVCFPERFD</sequence>
<accession>A0A9W8PPU5</accession>
<dbReference type="Proteomes" id="UP001152130">
    <property type="component" value="Unassembled WGS sequence"/>
</dbReference>
<reference evidence="2" key="1">
    <citation type="submission" date="2022-10" db="EMBL/GenBank/DDBJ databases">
        <title>Fusarium specimens isolated from Avocado Roots.</title>
        <authorList>
            <person name="Stajich J."/>
            <person name="Roper C."/>
            <person name="Heimlech-Rivalta G."/>
        </authorList>
    </citation>
    <scope>NUCLEOTIDE SEQUENCE</scope>
    <source>
        <strain evidence="2">CF00143</strain>
    </source>
</reference>
<organism evidence="2 3">
    <name type="scientific">Fusarium irregulare</name>
    <dbReference type="NCBI Taxonomy" id="2494466"/>
    <lineage>
        <taxon>Eukaryota</taxon>
        <taxon>Fungi</taxon>
        <taxon>Dikarya</taxon>
        <taxon>Ascomycota</taxon>
        <taxon>Pezizomycotina</taxon>
        <taxon>Sordariomycetes</taxon>
        <taxon>Hypocreomycetidae</taxon>
        <taxon>Hypocreales</taxon>
        <taxon>Nectriaceae</taxon>
        <taxon>Fusarium</taxon>
        <taxon>Fusarium incarnatum-equiseti species complex</taxon>
    </lineage>
</organism>
<protein>
    <submittedName>
        <fullName evidence="2">Uncharacterized protein</fullName>
    </submittedName>
</protein>
<proteinExistence type="predicted"/>
<gene>
    <name evidence="2" type="ORF">NW766_006756</name>
</gene>